<reference evidence="1" key="2">
    <citation type="submission" date="2022-01" db="EMBL/GenBank/DDBJ databases">
        <authorList>
            <person name="Yamashiro T."/>
            <person name="Shiraishi A."/>
            <person name="Satake H."/>
            <person name="Nakayama K."/>
        </authorList>
    </citation>
    <scope>NUCLEOTIDE SEQUENCE</scope>
</reference>
<accession>A0ABQ5H8A5</accession>
<dbReference type="Pfam" id="PF13650">
    <property type="entry name" value="Asp_protease_2"/>
    <property type="match status" value="1"/>
</dbReference>
<keyword evidence="2" id="KW-1185">Reference proteome</keyword>
<dbReference type="InterPro" id="IPR021109">
    <property type="entry name" value="Peptidase_aspartic_dom_sf"/>
</dbReference>
<dbReference type="InterPro" id="IPR043502">
    <property type="entry name" value="DNA/RNA_pol_sf"/>
</dbReference>
<gene>
    <name evidence="1" type="ORF">Tco_1058396</name>
</gene>
<proteinExistence type="predicted"/>
<dbReference type="Gene3D" id="3.10.10.10">
    <property type="entry name" value="HIV Type 1 Reverse Transcriptase, subunit A, domain 1"/>
    <property type="match status" value="1"/>
</dbReference>
<dbReference type="Gene3D" id="2.40.70.10">
    <property type="entry name" value="Acid Proteases"/>
    <property type="match status" value="1"/>
</dbReference>
<dbReference type="PANTHER" id="PTHR33067">
    <property type="entry name" value="RNA-DIRECTED DNA POLYMERASE-RELATED"/>
    <property type="match status" value="1"/>
</dbReference>
<dbReference type="EMBL" id="BQNB010019320">
    <property type="protein sequence ID" value="GJT84054.1"/>
    <property type="molecule type" value="Genomic_DNA"/>
</dbReference>
<dbReference type="Proteomes" id="UP001151760">
    <property type="component" value="Unassembled WGS sequence"/>
</dbReference>
<protein>
    <submittedName>
        <fullName evidence="1">Reverse transcriptase domain-containing protein</fullName>
    </submittedName>
</protein>
<dbReference type="CDD" id="cd00303">
    <property type="entry name" value="retropepsin_like"/>
    <property type="match status" value="1"/>
</dbReference>
<dbReference type="SUPFAM" id="SSF56672">
    <property type="entry name" value="DNA/RNA polymerases"/>
    <property type="match status" value="1"/>
</dbReference>
<reference evidence="1" key="1">
    <citation type="journal article" date="2022" name="Int. J. Mol. Sci.">
        <title>Draft Genome of Tanacetum Coccineum: Genomic Comparison of Closely Related Tanacetum-Family Plants.</title>
        <authorList>
            <person name="Yamashiro T."/>
            <person name="Shiraishi A."/>
            <person name="Nakayama K."/>
            <person name="Satake H."/>
        </authorList>
    </citation>
    <scope>NUCLEOTIDE SEQUENCE</scope>
</reference>
<name>A0ABQ5H8A5_9ASTR</name>
<keyword evidence="1" id="KW-0695">RNA-directed DNA polymerase</keyword>
<sequence length="491" mass="56354">MEAQYGKFLDMIRAVRINVPLIDVLAGMPNYGKFLKELISNKYKIEQISAALLSAESSAMIQNKVPPKLGDPKSFLIPCNFNKTFSCNALADLGASINLMPYSLYAKLSLETLKPTKMRVRLADRSFQYLVGIAENMLVKVGKFTFLADFVIVEMEEYSKVPLILGRPFLHTADAVIRVKQKQLNLRVRTERMIFNIDSAMKHSYSNDDTCFSIDVIEEILEEDFDALLDEGSKILYSIEGTLLEEEIFAEFDEFLTMTADENSDSEFDTKDSPFKKITINTDYKIKTSLEEHPTDLELKPLPDNLEYVFLEEPSFLPVIISSQVSKEKKNKLIYVLKKHKQAFAWKTKDIPGICPSFYKHKIQLIDDKKHAIQKERRLNLNMQEVVKKEIVKLLDTCIIYLISDSPWVSPIHCVPKKGCITVVTSKNDELVPTKTVMGWRVCIDYRKLNEPTAKDHFPLPFMDQMLERLTGNKYFCFLGGFSGYFQIPIY</sequence>
<dbReference type="GO" id="GO:0003964">
    <property type="term" value="F:RNA-directed DNA polymerase activity"/>
    <property type="evidence" value="ECO:0007669"/>
    <property type="project" value="UniProtKB-KW"/>
</dbReference>
<comment type="caution">
    <text evidence="1">The sequence shown here is derived from an EMBL/GenBank/DDBJ whole genome shotgun (WGS) entry which is preliminary data.</text>
</comment>
<evidence type="ECO:0000313" key="1">
    <source>
        <dbReference type="EMBL" id="GJT84054.1"/>
    </source>
</evidence>
<keyword evidence="1" id="KW-0808">Transferase</keyword>
<keyword evidence="1" id="KW-0548">Nucleotidyltransferase</keyword>
<organism evidence="1 2">
    <name type="scientific">Tanacetum coccineum</name>
    <dbReference type="NCBI Taxonomy" id="301880"/>
    <lineage>
        <taxon>Eukaryota</taxon>
        <taxon>Viridiplantae</taxon>
        <taxon>Streptophyta</taxon>
        <taxon>Embryophyta</taxon>
        <taxon>Tracheophyta</taxon>
        <taxon>Spermatophyta</taxon>
        <taxon>Magnoliopsida</taxon>
        <taxon>eudicotyledons</taxon>
        <taxon>Gunneridae</taxon>
        <taxon>Pentapetalae</taxon>
        <taxon>asterids</taxon>
        <taxon>campanulids</taxon>
        <taxon>Asterales</taxon>
        <taxon>Asteraceae</taxon>
        <taxon>Asteroideae</taxon>
        <taxon>Anthemideae</taxon>
        <taxon>Anthemidinae</taxon>
        <taxon>Tanacetum</taxon>
    </lineage>
</organism>
<evidence type="ECO:0000313" key="2">
    <source>
        <dbReference type="Proteomes" id="UP001151760"/>
    </source>
</evidence>
<dbReference type="PANTHER" id="PTHR33067:SF35">
    <property type="entry name" value="ASPARTIC PEPTIDASE DDI1-TYPE DOMAIN-CONTAINING PROTEIN"/>
    <property type="match status" value="1"/>
</dbReference>